<feature type="active site" evidence="1">
    <location>
        <position position="77"/>
    </location>
</feature>
<proteinExistence type="predicted"/>
<feature type="binding site" evidence="2">
    <location>
        <position position="346"/>
    </location>
    <ligand>
        <name>L-tryptophan</name>
        <dbReference type="ChEBI" id="CHEBI:57912"/>
    </ligand>
</feature>
<dbReference type="InterPro" id="IPR006905">
    <property type="entry name" value="Flavin_halogenase"/>
</dbReference>
<dbReference type="GO" id="GO:0004497">
    <property type="term" value="F:monooxygenase activity"/>
    <property type="evidence" value="ECO:0007669"/>
    <property type="project" value="InterPro"/>
</dbReference>
<keyword evidence="2" id="KW-0547">Nucleotide-binding</keyword>
<dbReference type="PANTHER" id="PTHR43747">
    <property type="entry name" value="FAD-BINDING PROTEIN"/>
    <property type="match status" value="1"/>
</dbReference>
<dbReference type="Gene3D" id="3.50.50.60">
    <property type="entry name" value="FAD/NAD(P)-binding domain"/>
    <property type="match status" value="1"/>
</dbReference>
<dbReference type="PANTHER" id="PTHR43747:SF4">
    <property type="entry name" value="FLAVIN-DEPENDENT TRYPTOPHAN HALOGENASE"/>
    <property type="match status" value="1"/>
</dbReference>
<dbReference type="SUPFAM" id="SSF51905">
    <property type="entry name" value="FAD/NAD(P)-binding domain"/>
    <property type="match status" value="1"/>
</dbReference>
<dbReference type="EMBL" id="AAOH01000005">
    <property type="protein sequence ID" value="EAR27671.1"/>
    <property type="molecule type" value="Genomic_DNA"/>
</dbReference>
<feature type="binding site" evidence="2">
    <location>
        <position position="77"/>
    </location>
    <ligand>
        <name>7-chloro-L-tryptophan</name>
        <dbReference type="ChEBI" id="CHEBI:58713"/>
    </ligand>
</feature>
<dbReference type="STRING" id="87626.PTD2_17655"/>
<feature type="binding site" evidence="2">
    <location>
        <position position="333"/>
    </location>
    <ligand>
        <name>FAD</name>
        <dbReference type="ChEBI" id="CHEBI:57692"/>
    </ligand>
</feature>
<sequence>MDIKKVAILGGGTAGWLTANHLGKALIGQGISITVIESPDIPTIGVGEGTVPMMRETLKYFGISESQFIKECDATFKQSIKFVNWLDKTAHGEGNFYHHLFDFPFPNNRDLTPFWLRTQHKSFAQTVSFQANVCEAKKAPKKISTPEYVGETTYAYHLNAKKFAELLQNHAVNKFSVAHQVSTVIDATVNNTDIELIVTDTHGEQVFDFYVDCSGFNCYLLGKKLNIPFVDMSHKLPIDKAITAQIPTEDDAEIPPYTIATAHEAGWIWDIALKNRRGTGFVYSSNYLSDEEAKQKFERYLGQSLEGIVSRVIPMKIGYREQFWQGNCVAIGLSQGFVEPLEATAILVTDFCARHLAERFPRSKSELPACQSRFNRNVKYAWDRVIDFIQLHYYLSDRQDSAFWLDWKNVDRLSDELKQKLAIWQNNPPLSTDFFSKFEVFDVENYLYVLYGMHYLTKPSYIDAKSFEQDQILAQQVEDHSQKLIASLPSHRELIDKLARFDFSKL</sequence>
<protein>
    <submittedName>
        <fullName evidence="3">Tryptophan halogenase, putative</fullName>
    </submittedName>
</protein>
<dbReference type="PIRSF" id="PIRSF011396">
    <property type="entry name" value="Trp_halogenase"/>
    <property type="match status" value="1"/>
</dbReference>
<accession>A4CBD4</accession>
<dbReference type="OrthoDB" id="7178350at2"/>
<name>A4CBD4_9GAMM</name>
<evidence type="ECO:0000256" key="2">
    <source>
        <dbReference type="PIRSR" id="PIRSR011396-2"/>
    </source>
</evidence>
<dbReference type="RefSeq" id="WP_009839503.1">
    <property type="nucleotide sequence ID" value="NZ_CH959301.1"/>
</dbReference>
<keyword evidence="4" id="KW-1185">Reference proteome</keyword>
<gene>
    <name evidence="3" type="ORF">PTD2_17655</name>
</gene>
<evidence type="ECO:0000313" key="3">
    <source>
        <dbReference type="EMBL" id="EAR27671.1"/>
    </source>
</evidence>
<dbReference type="eggNOG" id="COG0665">
    <property type="taxonomic scope" value="Bacteria"/>
</dbReference>
<organism evidence="3 4">
    <name type="scientific">Pseudoalteromonas tunicata D2</name>
    <dbReference type="NCBI Taxonomy" id="87626"/>
    <lineage>
        <taxon>Bacteria</taxon>
        <taxon>Pseudomonadati</taxon>
        <taxon>Pseudomonadota</taxon>
        <taxon>Gammaproteobacteria</taxon>
        <taxon>Alteromonadales</taxon>
        <taxon>Pseudoalteromonadaceae</taxon>
        <taxon>Pseudoalteromonas</taxon>
    </lineage>
</organism>
<dbReference type="InterPro" id="IPR050816">
    <property type="entry name" value="Flavin-dep_Halogenase_NPB"/>
</dbReference>
<keyword evidence="2" id="KW-0285">Flavoprotein</keyword>
<dbReference type="InterPro" id="IPR036188">
    <property type="entry name" value="FAD/NAD-bd_sf"/>
</dbReference>
<dbReference type="HOGENOM" id="CLU_022247_0_0_6"/>
<feature type="binding site" evidence="2">
    <location>
        <position position="184"/>
    </location>
    <ligand>
        <name>FAD</name>
        <dbReference type="ChEBI" id="CHEBI:57692"/>
    </ligand>
</feature>
<evidence type="ECO:0000313" key="4">
    <source>
        <dbReference type="Proteomes" id="UP000006201"/>
    </source>
</evidence>
<comment type="caution">
    <text evidence="3">The sequence shown here is derived from an EMBL/GenBank/DDBJ whole genome shotgun (WGS) entry which is preliminary data.</text>
</comment>
<dbReference type="Proteomes" id="UP000006201">
    <property type="component" value="Unassembled WGS sequence"/>
</dbReference>
<dbReference type="GO" id="GO:0000166">
    <property type="term" value="F:nucleotide binding"/>
    <property type="evidence" value="ECO:0007669"/>
    <property type="project" value="UniProtKB-KW"/>
</dbReference>
<dbReference type="InterPro" id="IPR033856">
    <property type="entry name" value="Trp_halogen"/>
</dbReference>
<dbReference type="AlphaFoldDB" id="A4CBD4"/>
<evidence type="ECO:0000256" key="1">
    <source>
        <dbReference type="PIRSR" id="PIRSR011396-1"/>
    </source>
</evidence>
<feature type="binding site" evidence="2">
    <location>
        <position position="342"/>
    </location>
    <ligand>
        <name>L-tryptophan</name>
        <dbReference type="ChEBI" id="CHEBI:57912"/>
    </ligand>
</feature>
<feature type="binding site" evidence="2">
    <location>
        <begin position="11"/>
        <end position="14"/>
    </location>
    <ligand>
        <name>FAD</name>
        <dbReference type="ChEBI" id="CHEBI:57692"/>
    </ligand>
</feature>
<reference evidence="3 4" key="1">
    <citation type="submission" date="2006-02" db="EMBL/GenBank/DDBJ databases">
        <authorList>
            <person name="Moran M.A."/>
            <person name="Kjelleberg S."/>
            <person name="Egan S."/>
            <person name="Saunders N."/>
            <person name="Thomas T."/>
            <person name="Ferriera S."/>
            <person name="Johnson J."/>
            <person name="Kravitz S."/>
            <person name="Halpern A."/>
            <person name="Remington K."/>
            <person name="Beeson K."/>
            <person name="Tran B."/>
            <person name="Rogers Y.-H."/>
            <person name="Friedman R."/>
            <person name="Venter J.C."/>
        </authorList>
    </citation>
    <scope>NUCLEOTIDE SEQUENCE [LARGE SCALE GENOMIC DNA]</scope>
    <source>
        <strain evidence="3 4">D2</strain>
    </source>
</reference>
<dbReference type="Pfam" id="PF04820">
    <property type="entry name" value="Trp_halogenase"/>
    <property type="match status" value="1"/>
</dbReference>
<keyword evidence="2" id="KW-0274">FAD</keyword>